<keyword evidence="5 8" id="KW-0472">Membrane</keyword>
<protein>
    <submittedName>
        <fullName evidence="10">Chain-length determining protein</fullName>
    </submittedName>
</protein>
<feature type="domain" description="Polysaccharide chain length determinant N-terminal" evidence="9">
    <location>
        <begin position="12"/>
        <end position="91"/>
    </location>
</feature>
<keyword evidence="6" id="KW-0175">Coiled coil</keyword>
<dbReference type="InterPro" id="IPR003856">
    <property type="entry name" value="LPS_length_determ_N"/>
</dbReference>
<comment type="caution">
    <text evidence="10">The sequence shown here is derived from an EMBL/GenBank/DDBJ whole genome shotgun (WGS) entry which is preliminary data.</text>
</comment>
<keyword evidence="2" id="KW-1003">Cell membrane</keyword>
<evidence type="ECO:0000256" key="1">
    <source>
        <dbReference type="ARBA" id="ARBA00004651"/>
    </source>
</evidence>
<gene>
    <name evidence="10" type="ORF">KY084_01380</name>
</gene>
<feature type="coiled-coil region" evidence="6">
    <location>
        <begin position="157"/>
        <end position="233"/>
    </location>
</feature>
<comment type="subcellular location">
    <subcellularLocation>
        <location evidence="1">Cell membrane</location>
        <topology evidence="1">Multi-pass membrane protein</topology>
    </subcellularLocation>
</comment>
<feature type="transmembrane region" description="Helical" evidence="8">
    <location>
        <begin position="417"/>
        <end position="437"/>
    </location>
</feature>
<feature type="region of interest" description="Disordered" evidence="7">
    <location>
        <begin position="293"/>
        <end position="314"/>
    </location>
</feature>
<evidence type="ECO:0000256" key="4">
    <source>
        <dbReference type="ARBA" id="ARBA00022989"/>
    </source>
</evidence>
<dbReference type="EMBL" id="JAHWZX010000001">
    <property type="protein sequence ID" value="MBW4329529.1"/>
    <property type="molecule type" value="Genomic_DNA"/>
</dbReference>
<evidence type="ECO:0000256" key="8">
    <source>
        <dbReference type="SAM" id="Phobius"/>
    </source>
</evidence>
<organism evidence="10 11">
    <name type="scientific">Stakelama flava</name>
    <dbReference type="NCBI Taxonomy" id="2860338"/>
    <lineage>
        <taxon>Bacteria</taxon>
        <taxon>Pseudomonadati</taxon>
        <taxon>Pseudomonadota</taxon>
        <taxon>Alphaproteobacteria</taxon>
        <taxon>Sphingomonadales</taxon>
        <taxon>Sphingomonadaceae</taxon>
        <taxon>Stakelama</taxon>
    </lineage>
</organism>
<evidence type="ECO:0000256" key="5">
    <source>
        <dbReference type="ARBA" id="ARBA00023136"/>
    </source>
</evidence>
<evidence type="ECO:0000256" key="6">
    <source>
        <dbReference type="SAM" id="Coils"/>
    </source>
</evidence>
<dbReference type="Pfam" id="PF02706">
    <property type="entry name" value="Wzz"/>
    <property type="match status" value="1"/>
</dbReference>
<accession>A0ABS6XH44</accession>
<evidence type="ECO:0000259" key="9">
    <source>
        <dbReference type="Pfam" id="PF02706"/>
    </source>
</evidence>
<dbReference type="NCBIfam" id="TIGR03007">
    <property type="entry name" value="pepcterm_ChnLen"/>
    <property type="match status" value="1"/>
</dbReference>
<evidence type="ECO:0000313" key="10">
    <source>
        <dbReference type="EMBL" id="MBW4329529.1"/>
    </source>
</evidence>
<dbReference type="PANTHER" id="PTHR32309:SF13">
    <property type="entry name" value="FERRIC ENTEROBACTIN TRANSPORT PROTEIN FEPE"/>
    <property type="match status" value="1"/>
</dbReference>
<reference evidence="10 11" key="1">
    <citation type="submission" date="2021-07" db="EMBL/GenBank/DDBJ databases">
        <title>Stakelama flava sp. nov., a novel endophytic bacterium isolated from branch of Kandelia candel.</title>
        <authorList>
            <person name="Tuo L."/>
        </authorList>
    </citation>
    <scope>NUCLEOTIDE SEQUENCE [LARGE SCALE GENOMIC DNA]</scope>
    <source>
        <strain evidence="10 11">CBK3Z-3</strain>
    </source>
</reference>
<feature type="coiled-coil region" evidence="6">
    <location>
        <begin position="321"/>
        <end position="386"/>
    </location>
</feature>
<dbReference type="InterPro" id="IPR014345">
    <property type="entry name" value="XrtA_polysacc_chain"/>
</dbReference>
<evidence type="ECO:0000256" key="7">
    <source>
        <dbReference type="SAM" id="MobiDB-lite"/>
    </source>
</evidence>
<evidence type="ECO:0000256" key="2">
    <source>
        <dbReference type="ARBA" id="ARBA00022475"/>
    </source>
</evidence>
<name>A0ABS6XH44_9SPHN</name>
<dbReference type="PANTHER" id="PTHR32309">
    <property type="entry name" value="TYROSINE-PROTEIN KINASE"/>
    <property type="match status" value="1"/>
</dbReference>
<dbReference type="Proteomes" id="UP001197214">
    <property type="component" value="Unassembled WGS sequence"/>
</dbReference>
<feature type="transmembrane region" description="Helical" evidence="8">
    <location>
        <begin position="480"/>
        <end position="501"/>
    </location>
</feature>
<dbReference type="InterPro" id="IPR050445">
    <property type="entry name" value="Bact_polysacc_biosynth/exp"/>
</dbReference>
<keyword evidence="4 8" id="KW-1133">Transmembrane helix</keyword>
<evidence type="ECO:0000256" key="3">
    <source>
        <dbReference type="ARBA" id="ARBA00022692"/>
    </source>
</evidence>
<proteinExistence type="predicted"/>
<feature type="transmembrane region" description="Helical" evidence="8">
    <location>
        <begin position="20"/>
        <end position="37"/>
    </location>
</feature>
<evidence type="ECO:0000313" key="11">
    <source>
        <dbReference type="Proteomes" id="UP001197214"/>
    </source>
</evidence>
<feature type="region of interest" description="Disordered" evidence="7">
    <location>
        <begin position="238"/>
        <end position="260"/>
    </location>
</feature>
<keyword evidence="11" id="KW-1185">Reference proteome</keyword>
<sequence length="507" mass="54282">MGGMVDELRIALHAIWAKRWIALAVAWALCLAGWLVVSQIPNRYESSARILVETSDILQGDAAATPVQQARQMDRIRQTLTSAVNLEKVVRGTDLSKSASSDAEVAAKVAALQDMITVTQQQDNLFKISASVAAGSDAESAKLSRQIVQKLIDVFVSDNLSADREDVAQRLDFLNQQLDQRQKQLQAAEEKVADFQDQYLSSLPGTGSLTDRISAARSQLADVEQDLAAARSSMTAVGAQLSSTPRSIPGSAGSAGPARTRVATIEGQLAEARARGWTDQHPDVIALKNQLAQAKQAARSEPVNSGGGSPNPLYMQLQSMQADKESRVAELTQRRNQLQGDLDQLQAKLNGNPAVAADQAQTQRDLQVLQDQYNKLLSDREQVKLQAQAQNADDSVKFNVVDPPTAPRVPAAPNRPLLLTGVLILGIGGGIGAAFALGKLRTTFPTAARLERASGMPVIGSIGEVVTHAQSALRRKRLKLFYGGAGALAFAYVALLGIEFVQRGMVA</sequence>
<keyword evidence="3 8" id="KW-0812">Transmembrane</keyword>